<reference evidence="2" key="3">
    <citation type="submission" date="2018-08" db="UniProtKB">
        <authorList>
            <consortium name="EnsemblPlants"/>
        </authorList>
    </citation>
    <scope>IDENTIFICATION</scope>
    <source>
        <strain evidence="2">cv. Bd21</strain>
    </source>
</reference>
<dbReference type="InParanoid" id="A0A2K2DV11"/>
<keyword evidence="3" id="KW-1185">Reference proteome</keyword>
<protein>
    <submittedName>
        <fullName evidence="1 2">Uncharacterized protein</fullName>
    </submittedName>
</protein>
<name>A0A2K2DV11_BRADI</name>
<reference evidence="1 2" key="1">
    <citation type="journal article" date="2010" name="Nature">
        <title>Genome sequencing and analysis of the model grass Brachypodium distachyon.</title>
        <authorList>
            <consortium name="International Brachypodium Initiative"/>
        </authorList>
    </citation>
    <scope>NUCLEOTIDE SEQUENCE [LARGE SCALE GENOMIC DNA]</scope>
    <source>
        <strain evidence="1 2">Bd21</strain>
    </source>
</reference>
<dbReference type="EnsemblPlants" id="PNT78121">
    <property type="protein sequence ID" value="PNT78121"/>
    <property type="gene ID" value="BRADI_1g73915v3"/>
</dbReference>
<dbReference type="EMBL" id="CM000880">
    <property type="protein sequence ID" value="PNT78121.1"/>
    <property type="molecule type" value="Genomic_DNA"/>
</dbReference>
<accession>A0A2K2DV11</accession>
<dbReference type="Gramene" id="PNT78121">
    <property type="protein sequence ID" value="PNT78121"/>
    <property type="gene ID" value="BRADI_1g73915v3"/>
</dbReference>
<evidence type="ECO:0000313" key="1">
    <source>
        <dbReference type="EMBL" id="PNT78121.1"/>
    </source>
</evidence>
<dbReference type="AlphaFoldDB" id="A0A2K2DV11"/>
<organism evidence="1">
    <name type="scientific">Brachypodium distachyon</name>
    <name type="common">Purple false brome</name>
    <name type="synonym">Trachynia distachya</name>
    <dbReference type="NCBI Taxonomy" id="15368"/>
    <lineage>
        <taxon>Eukaryota</taxon>
        <taxon>Viridiplantae</taxon>
        <taxon>Streptophyta</taxon>
        <taxon>Embryophyta</taxon>
        <taxon>Tracheophyta</taxon>
        <taxon>Spermatophyta</taxon>
        <taxon>Magnoliopsida</taxon>
        <taxon>Liliopsida</taxon>
        <taxon>Poales</taxon>
        <taxon>Poaceae</taxon>
        <taxon>BOP clade</taxon>
        <taxon>Pooideae</taxon>
        <taxon>Stipodae</taxon>
        <taxon>Brachypodieae</taxon>
        <taxon>Brachypodium</taxon>
    </lineage>
</organism>
<evidence type="ECO:0000313" key="3">
    <source>
        <dbReference type="Proteomes" id="UP000008810"/>
    </source>
</evidence>
<reference evidence="1" key="2">
    <citation type="submission" date="2017-06" db="EMBL/GenBank/DDBJ databases">
        <title>WGS assembly of Brachypodium distachyon.</title>
        <authorList>
            <consortium name="The International Brachypodium Initiative"/>
            <person name="Lucas S."/>
            <person name="Harmon-Smith M."/>
            <person name="Lail K."/>
            <person name="Tice H."/>
            <person name="Grimwood J."/>
            <person name="Bruce D."/>
            <person name="Barry K."/>
            <person name="Shu S."/>
            <person name="Lindquist E."/>
            <person name="Wang M."/>
            <person name="Pitluck S."/>
            <person name="Vogel J.P."/>
            <person name="Garvin D.F."/>
            <person name="Mockler T.C."/>
            <person name="Schmutz J."/>
            <person name="Rokhsar D."/>
            <person name="Bevan M.W."/>
        </authorList>
    </citation>
    <scope>NUCLEOTIDE SEQUENCE</scope>
    <source>
        <strain evidence="1">Bd21</strain>
    </source>
</reference>
<sequence>MEVLTEPQRVLVRDQGDRPSVSYYRDNLLKGNGCTSKSSLLFFFFFAMSRIETRVLNGMCTGGSD</sequence>
<evidence type="ECO:0000313" key="2">
    <source>
        <dbReference type="EnsemblPlants" id="PNT78121"/>
    </source>
</evidence>
<dbReference type="Proteomes" id="UP000008810">
    <property type="component" value="Chromosome 1"/>
</dbReference>
<gene>
    <name evidence="1" type="ORF">BRADI_1g73915v3</name>
</gene>
<proteinExistence type="predicted"/>